<accession>A0A4Q8KBS6</accession>
<feature type="region of interest" description="Disordered" evidence="5">
    <location>
        <begin position="85"/>
        <end position="114"/>
    </location>
</feature>
<feature type="chain" id="PRO_5020252633" evidence="6">
    <location>
        <begin position="18"/>
        <end position="114"/>
    </location>
</feature>
<evidence type="ECO:0000256" key="6">
    <source>
        <dbReference type="SAM" id="SignalP"/>
    </source>
</evidence>
<organism evidence="7">
    <name type="scientific">Hadronyche cerberea</name>
    <name type="common">Southern tree funnel-web spider</name>
    <dbReference type="NCBI Taxonomy" id="1107879"/>
    <lineage>
        <taxon>Eukaryota</taxon>
        <taxon>Metazoa</taxon>
        <taxon>Ecdysozoa</taxon>
        <taxon>Arthropoda</taxon>
        <taxon>Chelicerata</taxon>
        <taxon>Arachnida</taxon>
        <taxon>Araneae</taxon>
        <taxon>Mygalomorphae</taxon>
        <taxon>Avicularoidea</taxon>
        <taxon>Hexathelidae</taxon>
        <taxon>Hadronyche</taxon>
    </lineage>
</organism>
<keyword evidence="4" id="KW-1015">Disulfide bond</keyword>
<dbReference type="GO" id="GO:0005576">
    <property type="term" value="C:extracellular region"/>
    <property type="evidence" value="ECO:0007669"/>
    <property type="project" value="UniProtKB-SubCell"/>
</dbReference>
<dbReference type="InterPro" id="IPR020202">
    <property type="entry name" value="Atracotoxin"/>
</dbReference>
<keyword evidence="3" id="KW-0964">Secreted</keyword>
<dbReference type="Gene3D" id="2.10.80.10">
    <property type="entry name" value="Lipase, subunit A"/>
    <property type="match status" value="1"/>
</dbReference>
<evidence type="ECO:0000313" key="7">
    <source>
        <dbReference type="EMBL" id="SNX37371.1"/>
    </source>
</evidence>
<protein>
    <submittedName>
        <fullName evidence="7">U34-Hexatoxin-Hc1b_1</fullName>
    </submittedName>
</protein>
<evidence type="ECO:0000256" key="1">
    <source>
        <dbReference type="ARBA" id="ARBA00004613"/>
    </source>
</evidence>
<evidence type="ECO:0000256" key="2">
    <source>
        <dbReference type="ARBA" id="ARBA00009099"/>
    </source>
</evidence>
<dbReference type="Pfam" id="PF17556">
    <property type="entry name" value="MIT_LIKE_ACTX"/>
    <property type="match status" value="1"/>
</dbReference>
<comment type="similarity">
    <text evidence="2">Belongs to the MIT-like AcTx family.</text>
</comment>
<evidence type="ECO:0000256" key="5">
    <source>
        <dbReference type="SAM" id="MobiDB-lite"/>
    </source>
</evidence>
<reference evidence="7" key="2">
    <citation type="submission" date="2019-05" db="EMBL/GenBank/DDBJ databases">
        <title>Unravelling the molecular evolution of spider venoms.</title>
        <authorList>
            <person name="Pineda S."/>
        </authorList>
    </citation>
    <scope>NUCLEOTIDE SEQUENCE</scope>
</reference>
<dbReference type="AlphaFoldDB" id="A0A4Q8KBS6"/>
<evidence type="ECO:0000256" key="4">
    <source>
        <dbReference type="ARBA" id="ARBA00023157"/>
    </source>
</evidence>
<evidence type="ECO:0000256" key="3">
    <source>
        <dbReference type="ARBA" id="ARBA00022525"/>
    </source>
</evidence>
<proteinExistence type="inferred from homology"/>
<feature type="signal peptide" evidence="6">
    <location>
        <begin position="1"/>
        <end position="17"/>
    </location>
</feature>
<keyword evidence="6" id="KW-0732">Signal</keyword>
<reference evidence="7" key="1">
    <citation type="submission" date="2017-05" db="EMBL/GenBank/DDBJ databases">
        <authorList>
            <person name="QRISCLOUD D."/>
        </authorList>
    </citation>
    <scope>NUCLEOTIDE SEQUENCE</scope>
</reference>
<sequence>MKLLVFAVFLFVVSSSAQQQCGDTQCAEGECCVVYLFSPRRCQKLATERQFCWRRNENESPYLWTCPCGTGLLCDRNRCRKDRNYSTTTVTPTSGGTVTTPTTETTTEGTTTTP</sequence>
<name>A0A4Q8KBS6_HADCE</name>
<dbReference type="EMBL" id="HAHJ01000676">
    <property type="protein sequence ID" value="SNX37371.1"/>
    <property type="molecule type" value="Transcribed_RNA"/>
</dbReference>
<feature type="compositionally biased region" description="Low complexity" evidence="5">
    <location>
        <begin position="86"/>
        <end position="114"/>
    </location>
</feature>
<comment type="subcellular location">
    <subcellularLocation>
        <location evidence="1">Secreted</location>
    </subcellularLocation>
</comment>